<organism evidence="3 4">
    <name type="scientific">Phanerochaete carnosa (strain HHB-10118-sp)</name>
    <name type="common">White-rot fungus</name>
    <name type="synonym">Peniophora carnosa</name>
    <dbReference type="NCBI Taxonomy" id="650164"/>
    <lineage>
        <taxon>Eukaryota</taxon>
        <taxon>Fungi</taxon>
        <taxon>Dikarya</taxon>
        <taxon>Basidiomycota</taxon>
        <taxon>Agaricomycotina</taxon>
        <taxon>Agaricomycetes</taxon>
        <taxon>Polyporales</taxon>
        <taxon>Phanerochaetaceae</taxon>
        <taxon>Phanerochaete</taxon>
    </lineage>
</organism>
<feature type="transmembrane region" description="Helical" evidence="1">
    <location>
        <begin position="103"/>
        <end position="123"/>
    </location>
</feature>
<dbReference type="Proteomes" id="UP000008370">
    <property type="component" value="Unassembled WGS sequence"/>
</dbReference>
<keyword evidence="1" id="KW-0812">Transmembrane</keyword>
<feature type="transmembrane region" description="Helical" evidence="1">
    <location>
        <begin position="78"/>
        <end position="96"/>
    </location>
</feature>
<evidence type="ECO:0000313" key="4">
    <source>
        <dbReference type="Proteomes" id="UP000008370"/>
    </source>
</evidence>
<dbReference type="EMBL" id="JH930471">
    <property type="protein sequence ID" value="EKM56285.1"/>
    <property type="molecule type" value="Genomic_DNA"/>
</dbReference>
<dbReference type="InParanoid" id="K5WAR4"/>
<evidence type="ECO:0000256" key="1">
    <source>
        <dbReference type="SAM" id="Phobius"/>
    </source>
</evidence>
<dbReference type="GeneID" id="18912629"/>
<dbReference type="InterPro" id="IPR045340">
    <property type="entry name" value="DUF6533"/>
</dbReference>
<name>K5WAR4_PHACS</name>
<keyword evidence="4" id="KW-1185">Reference proteome</keyword>
<dbReference type="HOGENOM" id="CLU_053360_0_0_1"/>
<feature type="transmembrane region" description="Helical" evidence="1">
    <location>
        <begin position="54"/>
        <end position="72"/>
    </location>
</feature>
<dbReference type="AlphaFoldDB" id="K5WAR4"/>
<gene>
    <name evidence="3" type="ORF">PHACADRAFT_207564</name>
</gene>
<feature type="domain" description="DUF6533" evidence="2">
    <location>
        <begin position="20"/>
        <end position="64"/>
    </location>
</feature>
<evidence type="ECO:0000313" key="3">
    <source>
        <dbReference type="EMBL" id="EKM56285.1"/>
    </source>
</evidence>
<accession>K5WAR4</accession>
<dbReference type="OrthoDB" id="2802397at2759"/>
<keyword evidence="1" id="KW-0472">Membrane</keyword>
<dbReference type="KEGG" id="pco:PHACADRAFT_207564"/>
<proteinExistence type="predicted"/>
<dbReference type="RefSeq" id="XP_007394139.1">
    <property type="nucleotide sequence ID" value="XM_007394077.1"/>
</dbReference>
<sequence length="319" mass="35941">MAQSNGDLKQELQVLLAQDYVSCSLIALVTYEYVVTLDQEIAVVWKRKFTATSMMLLSTRWLMLWGVILMYMPAKQTSSITTLTSLFSALRVYALWQQSRMKYVFTTIVFMLGLVPVGTNIFASVHTVLLCQDIPIHGTYCSNFVNIQPKLTNDAIAADIAVLALTWVKSFKQFQEMRRLELGSSISTVLLRDGSLYFVALLAMNILQLLTFTDAFVEANYADAFLQFMPAVLVQRFMLNLRQLSFHTDDQESISDAQHFSLLSINFRAPSDFLGNIGEPLDYDQLELIEDDSGDSRSSVAEEQGYRPEGGFVQHASVL</sequence>
<evidence type="ECO:0000259" key="2">
    <source>
        <dbReference type="Pfam" id="PF20151"/>
    </source>
</evidence>
<protein>
    <recommendedName>
        <fullName evidence="2">DUF6533 domain-containing protein</fullName>
    </recommendedName>
</protein>
<keyword evidence="1" id="KW-1133">Transmembrane helix</keyword>
<reference evidence="3 4" key="1">
    <citation type="journal article" date="2012" name="BMC Genomics">
        <title>Comparative genomics of the white-rot fungi, Phanerochaete carnosa and P. chrysosporium, to elucidate the genetic basis of the distinct wood types they colonize.</title>
        <authorList>
            <person name="Suzuki H."/>
            <person name="MacDonald J."/>
            <person name="Syed K."/>
            <person name="Salamov A."/>
            <person name="Hori C."/>
            <person name="Aerts A."/>
            <person name="Henrissat B."/>
            <person name="Wiebenga A."/>
            <person name="vanKuyk P.A."/>
            <person name="Barry K."/>
            <person name="Lindquist E."/>
            <person name="LaButti K."/>
            <person name="Lapidus A."/>
            <person name="Lucas S."/>
            <person name="Coutinho P."/>
            <person name="Gong Y."/>
            <person name="Samejima M."/>
            <person name="Mahadevan R."/>
            <person name="Abou-Zaid M."/>
            <person name="de Vries R.P."/>
            <person name="Igarashi K."/>
            <person name="Yadav J.S."/>
            <person name="Grigoriev I.V."/>
            <person name="Master E.R."/>
        </authorList>
    </citation>
    <scope>NUCLEOTIDE SEQUENCE [LARGE SCALE GENOMIC DNA]</scope>
    <source>
        <strain evidence="3 4">HHB-10118-sp</strain>
    </source>
</reference>
<dbReference type="Pfam" id="PF20151">
    <property type="entry name" value="DUF6533"/>
    <property type="match status" value="1"/>
</dbReference>